<feature type="region of interest" description="Disordered" evidence="1">
    <location>
        <begin position="25"/>
        <end position="103"/>
    </location>
</feature>
<dbReference type="EMBL" id="LT629688">
    <property type="protein sequence ID" value="SDE05105.1"/>
    <property type="molecule type" value="Genomic_DNA"/>
</dbReference>
<accession>A0A1G6ZTF0</accession>
<reference evidence="2 3" key="1">
    <citation type="submission" date="2016-10" db="EMBL/GenBank/DDBJ databases">
        <authorList>
            <person name="de Groot N.N."/>
        </authorList>
    </citation>
    <scope>NUCLEOTIDE SEQUENCE [LARGE SCALE GENOMIC DNA]</scope>
    <source>
        <strain evidence="2 3">MON 2.2</strain>
    </source>
</reference>
<evidence type="ECO:0000313" key="2">
    <source>
        <dbReference type="EMBL" id="SDE05105.1"/>
    </source>
</evidence>
<feature type="compositionally biased region" description="Acidic residues" evidence="1">
    <location>
        <begin position="69"/>
        <end position="90"/>
    </location>
</feature>
<dbReference type="RefSeq" id="WP_090593806.1">
    <property type="nucleotide sequence ID" value="NZ_LT629688.1"/>
</dbReference>
<dbReference type="AlphaFoldDB" id="A0A1G6ZTF0"/>
<feature type="compositionally biased region" description="Low complexity" evidence="1">
    <location>
        <begin position="29"/>
        <end position="42"/>
    </location>
</feature>
<name>A0A1G6ZTF0_9ACTN</name>
<dbReference type="OrthoDB" id="5175422at2"/>
<dbReference type="Proteomes" id="UP000198546">
    <property type="component" value="Chromosome i"/>
</dbReference>
<evidence type="ECO:0000313" key="3">
    <source>
        <dbReference type="Proteomes" id="UP000198546"/>
    </source>
</evidence>
<gene>
    <name evidence="2" type="ORF">SAMN04489747_2375</name>
</gene>
<evidence type="ECO:0008006" key="4">
    <source>
        <dbReference type="Google" id="ProtNLM"/>
    </source>
</evidence>
<proteinExistence type="predicted"/>
<evidence type="ECO:0000256" key="1">
    <source>
        <dbReference type="SAM" id="MobiDB-lite"/>
    </source>
</evidence>
<keyword evidence="3" id="KW-1185">Reference proteome</keyword>
<sequence>MTSPDLSPILEELAAGRITPAEASRRIDALNAAPAAGTTAPASPEPTDDTVHGRPQHATHRSERIWPLVEDDVPADEPSDPEPSDPEPADDGTGPTRGSVNGIERVSLRVVGRRVRIIGDRKISTASVEGPNVVTRRGTVLEITSEGEVGPSFDGFSVLRPPRSLDDVRALGLGKELVVRVNPILTVDASVTAGSLSTEKVPYLGDVRVTAGGAKLLDVAAVEDALVQAGQATVRGTLRNGRSRIRVESGSLNIQLDDRSSVTIHSDAQLGKVSWSGQHSGAGDEVVMGEGNARLDVGVVMGHAQVRVGTAKADA</sequence>
<organism evidence="2 3">
    <name type="scientific">Auraticoccus monumenti</name>
    <dbReference type="NCBI Taxonomy" id="675864"/>
    <lineage>
        <taxon>Bacteria</taxon>
        <taxon>Bacillati</taxon>
        <taxon>Actinomycetota</taxon>
        <taxon>Actinomycetes</taxon>
        <taxon>Propionibacteriales</taxon>
        <taxon>Propionibacteriaceae</taxon>
        <taxon>Auraticoccus</taxon>
    </lineage>
</organism>
<dbReference type="STRING" id="675864.SAMN04489747_2375"/>
<protein>
    <recommendedName>
        <fullName evidence="4">Adhesin domain-containing protein</fullName>
    </recommendedName>
</protein>